<dbReference type="GO" id="GO:0008270">
    <property type="term" value="F:zinc ion binding"/>
    <property type="evidence" value="ECO:0007669"/>
    <property type="project" value="UniProtKB-KW"/>
</dbReference>
<organism evidence="20 21">
    <name type="scientific">Gonium pectorale</name>
    <name type="common">Green alga</name>
    <dbReference type="NCBI Taxonomy" id="33097"/>
    <lineage>
        <taxon>Eukaryota</taxon>
        <taxon>Viridiplantae</taxon>
        <taxon>Chlorophyta</taxon>
        <taxon>core chlorophytes</taxon>
        <taxon>Chlorophyceae</taxon>
        <taxon>CS clade</taxon>
        <taxon>Chlamydomonadales</taxon>
        <taxon>Volvocaceae</taxon>
        <taxon>Gonium</taxon>
    </lineage>
</organism>
<protein>
    <recommendedName>
        <fullName evidence="15">phytol kinase</fullName>
        <ecNumber evidence="15">2.7.1.182</ecNumber>
    </recommendedName>
</protein>
<keyword evidence="13" id="KW-0472">Membrane</keyword>
<evidence type="ECO:0000256" key="6">
    <source>
        <dbReference type="ARBA" id="ARBA00022692"/>
    </source>
</evidence>
<evidence type="ECO:0000256" key="15">
    <source>
        <dbReference type="ARBA" id="ARBA00039024"/>
    </source>
</evidence>
<keyword evidence="9" id="KW-0418">Kinase</keyword>
<evidence type="ECO:0000256" key="11">
    <source>
        <dbReference type="ARBA" id="ARBA00022946"/>
    </source>
</evidence>
<gene>
    <name evidence="20" type="ORF">GPECTOR_46g291</name>
</gene>
<dbReference type="PANTHER" id="PTHR32523:SF8">
    <property type="entry name" value="DOLICHOL KINASE"/>
    <property type="match status" value="1"/>
</dbReference>
<feature type="region of interest" description="Disordered" evidence="18">
    <location>
        <begin position="319"/>
        <end position="338"/>
    </location>
</feature>
<keyword evidence="11" id="KW-0809">Transit peptide</keyword>
<dbReference type="EC" id="2.7.1.182" evidence="15"/>
<evidence type="ECO:0000256" key="18">
    <source>
        <dbReference type="SAM" id="MobiDB-lite"/>
    </source>
</evidence>
<dbReference type="Proteomes" id="UP000075714">
    <property type="component" value="Unassembled WGS sequence"/>
</dbReference>
<evidence type="ECO:0000259" key="19">
    <source>
        <dbReference type="PROSITE" id="PS50865"/>
    </source>
</evidence>
<dbReference type="Pfam" id="PF01753">
    <property type="entry name" value="zf-MYND"/>
    <property type="match status" value="1"/>
</dbReference>
<dbReference type="GO" id="GO:0009507">
    <property type="term" value="C:chloroplast"/>
    <property type="evidence" value="ECO:0007669"/>
    <property type="project" value="UniProtKB-SubCell"/>
</dbReference>
<keyword evidence="10" id="KW-0862">Zinc</keyword>
<evidence type="ECO:0000256" key="7">
    <source>
        <dbReference type="ARBA" id="ARBA00022723"/>
    </source>
</evidence>
<keyword evidence="6" id="KW-0812">Transmembrane</keyword>
<evidence type="ECO:0000313" key="21">
    <source>
        <dbReference type="Proteomes" id="UP000075714"/>
    </source>
</evidence>
<evidence type="ECO:0000256" key="17">
    <source>
        <dbReference type="PROSITE-ProRule" id="PRU00134"/>
    </source>
</evidence>
<comment type="catalytic activity">
    <reaction evidence="16">
        <text>phytol + CTP = phytyl phosphate + CDP + H(+)</text>
        <dbReference type="Rhea" id="RHEA:38055"/>
        <dbReference type="ChEBI" id="CHEBI:15378"/>
        <dbReference type="ChEBI" id="CHEBI:17327"/>
        <dbReference type="ChEBI" id="CHEBI:37563"/>
        <dbReference type="ChEBI" id="CHEBI:58069"/>
        <dbReference type="ChEBI" id="CHEBI:75483"/>
        <dbReference type="EC" id="2.7.1.182"/>
    </reaction>
</comment>
<proteinExistence type="inferred from homology"/>
<evidence type="ECO:0000256" key="1">
    <source>
        <dbReference type="ARBA" id="ARBA00004508"/>
    </source>
</evidence>
<evidence type="ECO:0000256" key="13">
    <source>
        <dbReference type="ARBA" id="ARBA00023136"/>
    </source>
</evidence>
<evidence type="ECO:0000256" key="16">
    <source>
        <dbReference type="ARBA" id="ARBA00048889"/>
    </source>
</evidence>
<dbReference type="PROSITE" id="PS50865">
    <property type="entry name" value="ZF_MYND_2"/>
    <property type="match status" value="1"/>
</dbReference>
<comment type="subcellular location">
    <subcellularLocation>
        <location evidence="1">Plastid</location>
        <location evidence="1">Chloroplast membrane</location>
        <topology evidence="1">Multi-pass membrane protein</topology>
    </subcellularLocation>
</comment>
<evidence type="ECO:0000256" key="4">
    <source>
        <dbReference type="ARBA" id="ARBA00022640"/>
    </source>
</evidence>
<keyword evidence="21" id="KW-1185">Reference proteome</keyword>
<dbReference type="SUPFAM" id="SSF144232">
    <property type="entry name" value="HIT/MYND zinc finger-like"/>
    <property type="match status" value="1"/>
</dbReference>
<evidence type="ECO:0000256" key="8">
    <source>
        <dbReference type="ARBA" id="ARBA00022771"/>
    </source>
</evidence>
<dbReference type="Gene3D" id="6.10.140.2220">
    <property type="match status" value="1"/>
</dbReference>
<dbReference type="EMBL" id="LSYV01000047">
    <property type="protein sequence ID" value="KXZ46222.1"/>
    <property type="molecule type" value="Genomic_DNA"/>
</dbReference>
<accession>A0A150G8P7</accession>
<dbReference type="AlphaFoldDB" id="A0A150G8P7"/>
<keyword evidence="8 17" id="KW-0863">Zinc-finger</keyword>
<comment type="caution">
    <text evidence="20">The sequence shown here is derived from an EMBL/GenBank/DDBJ whole genome shotgun (WGS) entry which is preliminary data.</text>
</comment>
<evidence type="ECO:0000256" key="3">
    <source>
        <dbReference type="ARBA" id="ARBA00022528"/>
    </source>
</evidence>
<keyword evidence="4" id="KW-0934">Plastid</keyword>
<sequence>MQQSMPQRRGSNNSDVALFSLAAAISRAVAGYRAGRTPSADCAGQCIKAICTYKDKLRLGSASTSEAASALLLSNVCGSLLQLLALSSLPCCDRKQQARPDVHQLPCRAHYLFLRAIAILEGTPKGRVLVPALAAAERVSVELIRMGFLRPCSRILEQGAAVLQRLMEPGGAPATLSSAQLVARWRPAASDLHRAGDYIHNATLFLGVFLDHMQRELDATAGGAAAAARGGTGAGTAGAEATVAQRRARGRQLYWLLVSELCDSQMLEHGSRVVLLVRASGVGEQGPLVQQGNDPVQIHAKNLLVSLYTVTGVYYRSGGSPADAPDPPGSRPDVPRPPWGRCTQYLTAAFAVRALAAAGFGGGPSGGGSSNRGGSGCGGAGGAGGGNGSSSAYGLARGLPDYLPIATVADANMLQRQGIESAAERASLSVRFLAQETFHVFLFMVEEQLWGAAGLPPAVGAEPLLPAEYWEAVVRLLRVDAAPKEAPMEGPTACANLTERLLQMLVVPDMAGTASLEPAAQPSASVAVAFSSGLVAGLERCVRFLGRSADPDEAGATGSMILAALGRQPSGLPHLLAFGPPDQVASLVTTLAKMLQRSVDRAAEAAEEAGSADWAAQAAYRHSPQQPVAGRDCGGQRGAEGSIETLLEYGLDVEPVRSATCRIMVVHLSNVCVALSTLMNDPRVAAVALDGPHAARPQLRQLLSILLQRWLPPLTRAMLLAPRLPGPNRRSLGYASLLLRCGASTLLSAVSPERLESLRAAAASINHRDANASVAEVAAAVARGSASTAASARPESAAAPAPLPAASSSAAAADSWRRWLRSGGGSPLPVLGMVLGYLVGLTFGDERSLTTFLDWLLAAAVAEPEALKAEMRAAANASAGGGDSSSGAGPAPPALNEPGLLRAWWANMCSLELVRSDPRLCEYAIRVLYGVECLCDGDDGHFAALALQALQQSNGDRQLCRWAAALLPPAEAGAGLPPACSNPRCVNMAGDSDADLAAAGGDGMRRCGGCGSARYCSVECQRAHWRTGHRAECGGRAGGAQRGGN</sequence>
<dbReference type="PANTHER" id="PTHR32523">
    <property type="entry name" value="PHYTOL KINASE 1, CHLOROPLASTIC"/>
    <property type="match status" value="1"/>
</dbReference>
<comment type="similarity">
    <text evidence="2">Belongs to the polyprenol kinase family.</text>
</comment>
<evidence type="ECO:0000256" key="5">
    <source>
        <dbReference type="ARBA" id="ARBA00022679"/>
    </source>
</evidence>
<dbReference type="InterPro" id="IPR039606">
    <property type="entry name" value="Phytol/farnesol_kinase"/>
</dbReference>
<keyword evidence="3" id="KW-0150">Chloroplast</keyword>
<feature type="compositionally biased region" description="Pro residues" evidence="18">
    <location>
        <begin position="324"/>
        <end position="338"/>
    </location>
</feature>
<evidence type="ECO:0000256" key="9">
    <source>
        <dbReference type="ARBA" id="ARBA00022777"/>
    </source>
</evidence>
<dbReference type="GO" id="GO:0010276">
    <property type="term" value="F:phytol kinase activity"/>
    <property type="evidence" value="ECO:0007669"/>
    <property type="project" value="UniProtKB-EC"/>
</dbReference>
<evidence type="ECO:0000256" key="14">
    <source>
        <dbReference type="ARBA" id="ARBA00024015"/>
    </source>
</evidence>
<dbReference type="InterPro" id="IPR002893">
    <property type="entry name" value="Znf_MYND"/>
</dbReference>
<evidence type="ECO:0000256" key="12">
    <source>
        <dbReference type="ARBA" id="ARBA00022989"/>
    </source>
</evidence>
<comment type="pathway">
    <text evidence="14">Cofactor biosynthesis; tocopherol biosynthesis.</text>
</comment>
<keyword evidence="7" id="KW-0479">Metal-binding</keyword>
<keyword evidence="12" id="KW-1133">Transmembrane helix</keyword>
<dbReference type="GO" id="GO:0016020">
    <property type="term" value="C:membrane"/>
    <property type="evidence" value="ECO:0007669"/>
    <property type="project" value="UniProtKB-SubCell"/>
</dbReference>
<evidence type="ECO:0000256" key="10">
    <source>
        <dbReference type="ARBA" id="ARBA00022833"/>
    </source>
</evidence>
<keyword evidence="5" id="KW-0808">Transferase</keyword>
<evidence type="ECO:0000313" key="20">
    <source>
        <dbReference type="EMBL" id="KXZ46222.1"/>
    </source>
</evidence>
<feature type="domain" description="MYND-type" evidence="19">
    <location>
        <begin position="982"/>
        <end position="1033"/>
    </location>
</feature>
<name>A0A150G8P7_GONPE</name>
<reference evidence="21" key="1">
    <citation type="journal article" date="2016" name="Nat. Commun.">
        <title>The Gonium pectorale genome demonstrates co-option of cell cycle regulation during the evolution of multicellularity.</title>
        <authorList>
            <person name="Hanschen E.R."/>
            <person name="Marriage T.N."/>
            <person name="Ferris P.J."/>
            <person name="Hamaji T."/>
            <person name="Toyoda A."/>
            <person name="Fujiyama A."/>
            <person name="Neme R."/>
            <person name="Noguchi H."/>
            <person name="Minakuchi Y."/>
            <person name="Suzuki M."/>
            <person name="Kawai-Toyooka H."/>
            <person name="Smith D.R."/>
            <person name="Sparks H."/>
            <person name="Anderson J."/>
            <person name="Bakaric R."/>
            <person name="Luria V."/>
            <person name="Karger A."/>
            <person name="Kirschner M.W."/>
            <person name="Durand P.M."/>
            <person name="Michod R.E."/>
            <person name="Nozaki H."/>
            <person name="Olson B.J."/>
        </authorList>
    </citation>
    <scope>NUCLEOTIDE SEQUENCE [LARGE SCALE GENOMIC DNA]</scope>
    <source>
        <strain evidence="21">NIES-2863</strain>
    </source>
</reference>
<evidence type="ECO:0000256" key="2">
    <source>
        <dbReference type="ARBA" id="ARBA00010794"/>
    </source>
</evidence>